<keyword evidence="19" id="KW-1185">Reference proteome</keyword>
<dbReference type="NCBIfam" id="NF005932">
    <property type="entry name" value="PRK07956.1"/>
    <property type="match status" value="1"/>
</dbReference>
<evidence type="ECO:0000256" key="5">
    <source>
        <dbReference type="ARBA" id="ARBA00022705"/>
    </source>
</evidence>
<comment type="cofactor">
    <cofactor evidence="14">
        <name>Mg(2+)</name>
        <dbReference type="ChEBI" id="CHEBI:18420"/>
    </cofactor>
    <cofactor evidence="14">
        <name>Mn(2+)</name>
        <dbReference type="ChEBI" id="CHEBI:29035"/>
    </cofactor>
</comment>
<dbReference type="CDD" id="cd00114">
    <property type="entry name" value="LIGANc"/>
    <property type="match status" value="1"/>
</dbReference>
<dbReference type="Gene3D" id="6.20.10.30">
    <property type="match status" value="1"/>
</dbReference>
<evidence type="ECO:0000256" key="11">
    <source>
        <dbReference type="ARBA" id="ARBA00023204"/>
    </source>
</evidence>
<feature type="active site" description="N6-AMP-lysine intermediate" evidence="14">
    <location>
        <position position="129"/>
    </location>
</feature>
<evidence type="ECO:0000256" key="6">
    <source>
        <dbReference type="ARBA" id="ARBA00022723"/>
    </source>
</evidence>
<feature type="binding site" evidence="14">
    <location>
        <position position="305"/>
    </location>
    <ligand>
        <name>NAD(+)</name>
        <dbReference type="ChEBI" id="CHEBI:57540"/>
    </ligand>
</feature>
<evidence type="ECO:0000256" key="13">
    <source>
        <dbReference type="ARBA" id="ARBA00060881"/>
    </source>
</evidence>
<dbReference type="PROSITE" id="PS01055">
    <property type="entry name" value="DNA_LIGASE_N1"/>
    <property type="match status" value="1"/>
</dbReference>
<dbReference type="SUPFAM" id="SSF47781">
    <property type="entry name" value="RuvA domain 2-like"/>
    <property type="match status" value="1"/>
</dbReference>
<dbReference type="GO" id="GO:0006281">
    <property type="term" value="P:DNA repair"/>
    <property type="evidence" value="ECO:0007669"/>
    <property type="project" value="UniProtKB-KW"/>
</dbReference>
<dbReference type="PANTHER" id="PTHR23389:SF9">
    <property type="entry name" value="DNA LIGASE"/>
    <property type="match status" value="1"/>
</dbReference>
<dbReference type="InterPro" id="IPR001679">
    <property type="entry name" value="DNA_ligase"/>
</dbReference>
<feature type="binding site" evidence="14">
    <location>
        <position position="423"/>
    </location>
    <ligand>
        <name>Zn(2+)</name>
        <dbReference type="ChEBI" id="CHEBI:29105"/>
    </ligand>
</feature>
<evidence type="ECO:0000313" key="17">
    <source>
        <dbReference type="EMBL" id="SFH49425.1"/>
    </source>
</evidence>
<dbReference type="Pfam" id="PF03119">
    <property type="entry name" value="DNA_ligase_ZBD"/>
    <property type="match status" value="1"/>
</dbReference>
<keyword evidence="9 14" id="KW-0460">Magnesium</keyword>
<dbReference type="Pfam" id="PF12826">
    <property type="entry name" value="HHH_2"/>
    <property type="match status" value="1"/>
</dbReference>
<keyword evidence="11 14" id="KW-0234">DNA repair</keyword>
<evidence type="ECO:0000256" key="3">
    <source>
        <dbReference type="ARBA" id="ARBA00013308"/>
    </source>
</evidence>
<dbReference type="STRING" id="504797.SAMN05421678_11957"/>
<dbReference type="Gene3D" id="3.30.470.30">
    <property type="entry name" value="DNA ligase/mRNA capping enzyme"/>
    <property type="match status" value="1"/>
</dbReference>
<evidence type="ECO:0000256" key="12">
    <source>
        <dbReference type="ARBA" id="ARBA00034005"/>
    </source>
</evidence>
<evidence type="ECO:0000313" key="18">
    <source>
        <dbReference type="Proteomes" id="UP000199052"/>
    </source>
</evidence>
<dbReference type="GO" id="GO:0003677">
    <property type="term" value="F:DNA binding"/>
    <property type="evidence" value="ECO:0007669"/>
    <property type="project" value="InterPro"/>
</dbReference>
<dbReference type="SMART" id="SM00292">
    <property type="entry name" value="BRCT"/>
    <property type="match status" value="1"/>
</dbReference>
<dbReference type="PROSITE" id="PS50172">
    <property type="entry name" value="BRCT"/>
    <property type="match status" value="1"/>
</dbReference>
<feature type="binding site" evidence="14">
    <location>
        <position position="442"/>
    </location>
    <ligand>
        <name>Zn(2+)</name>
        <dbReference type="ChEBI" id="CHEBI:29105"/>
    </ligand>
</feature>
<organism evidence="17 18">
    <name type="scientific">Actinopolymorpha cephalotaxi</name>
    <dbReference type="NCBI Taxonomy" id="504797"/>
    <lineage>
        <taxon>Bacteria</taxon>
        <taxon>Bacillati</taxon>
        <taxon>Actinomycetota</taxon>
        <taxon>Actinomycetes</taxon>
        <taxon>Propionibacteriales</taxon>
        <taxon>Actinopolymorphaceae</taxon>
        <taxon>Actinopolymorpha</taxon>
    </lineage>
</organism>
<dbReference type="FunFam" id="3.30.470.30:FF:000001">
    <property type="entry name" value="DNA ligase"/>
    <property type="match status" value="1"/>
</dbReference>
<dbReference type="InterPro" id="IPR013840">
    <property type="entry name" value="DNAligase_N"/>
</dbReference>
<dbReference type="InterPro" id="IPR001357">
    <property type="entry name" value="BRCT_dom"/>
</dbReference>
<reference evidence="17 18" key="1">
    <citation type="submission" date="2016-10" db="EMBL/GenBank/DDBJ databases">
        <authorList>
            <person name="de Groot N.N."/>
        </authorList>
    </citation>
    <scope>NUCLEOTIDE SEQUENCE [LARGE SCALE GENOMIC DNA]</scope>
    <source>
        <strain evidence="17 18">CPCC 202808</strain>
    </source>
</reference>
<dbReference type="PANTHER" id="PTHR23389">
    <property type="entry name" value="CHROMOSOME TRANSMISSION FIDELITY FACTOR 18"/>
    <property type="match status" value="1"/>
</dbReference>
<evidence type="ECO:0000313" key="16">
    <source>
        <dbReference type="EMBL" id="NYH82146.1"/>
    </source>
</evidence>
<dbReference type="InterPro" id="IPR004150">
    <property type="entry name" value="NAD_DNA_ligase_OB"/>
</dbReference>
<evidence type="ECO:0000256" key="2">
    <source>
        <dbReference type="ARBA" id="ARBA00012722"/>
    </source>
</evidence>
<dbReference type="SMART" id="SM00532">
    <property type="entry name" value="LIGANc"/>
    <property type="match status" value="1"/>
</dbReference>
<reference evidence="16 19" key="2">
    <citation type="submission" date="2020-07" db="EMBL/GenBank/DDBJ databases">
        <title>Sequencing the genomes of 1000 actinobacteria strains.</title>
        <authorList>
            <person name="Klenk H.-P."/>
        </authorList>
    </citation>
    <scope>NUCLEOTIDE SEQUENCE [LARGE SCALE GENOMIC DNA]</scope>
    <source>
        <strain evidence="16 19">DSM 45117</strain>
    </source>
</reference>
<name>A0A1I3AHA8_9ACTN</name>
<evidence type="ECO:0000313" key="19">
    <source>
        <dbReference type="Proteomes" id="UP000533017"/>
    </source>
</evidence>
<dbReference type="Proteomes" id="UP000533017">
    <property type="component" value="Unassembled WGS sequence"/>
</dbReference>
<evidence type="ECO:0000256" key="14">
    <source>
        <dbReference type="HAMAP-Rule" id="MF_01588"/>
    </source>
</evidence>
<dbReference type="NCBIfam" id="TIGR00575">
    <property type="entry name" value="dnlj"/>
    <property type="match status" value="1"/>
</dbReference>
<evidence type="ECO:0000256" key="7">
    <source>
        <dbReference type="ARBA" id="ARBA00022763"/>
    </source>
</evidence>
<comment type="catalytic activity">
    <reaction evidence="12 14">
        <text>NAD(+) + (deoxyribonucleotide)n-3'-hydroxyl + 5'-phospho-(deoxyribonucleotide)m = (deoxyribonucleotide)n+m + AMP + beta-nicotinamide D-nucleotide.</text>
        <dbReference type="EC" id="6.5.1.2"/>
    </reaction>
</comment>
<evidence type="ECO:0000259" key="15">
    <source>
        <dbReference type="PROSITE" id="PS50172"/>
    </source>
</evidence>
<feature type="binding site" evidence="14">
    <location>
        <position position="189"/>
    </location>
    <ligand>
        <name>NAD(+)</name>
        <dbReference type="ChEBI" id="CHEBI:57540"/>
    </ligand>
</feature>
<dbReference type="Gene3D" id="1.10.150.20">
    <property type="entry name" value="5' to 3' exonuclease, C-terminal subdomain"/>
    <property type="match status" value="2"/>
</dbReference>
<keyword evidence="4 14" id="KW-0436">Ligase</keyword>
<dbReference type="FunFam" id="2.40.50.140:FF:000012">
    <property type="entry name" value="DNA ligase"/>
    <property type="match status" value="1"/>
</dbReference>
<dbReference type="InterPro" id="IPR041663">
    <property type="entry name" value="DisA/LigA_HHH"/>
</dbReference>
<keyword evidence="7 14" id="KW-0227">DNA damage</keyword>
<dbReference type="InterPro" id="IPR003583">
    <property type="entry name" value="Hlx-hairpin-Hlx_DNA-bd_motif"/>
</dbReference>
<dbReference type="InterPro" id="IPR010994">
    <property type="entry name" value="RuvA_2-like"/>
</dbReference>
<dbReference type="InterPro" id="IPR018239">
    <property type="entry name" value="DNA_ligase_AS"/>
</dbReference>
<dbReference type="FunFam" id="1.10.287.610:FF:000002">
    <property type="entry name" value="DNA ligase"/>
    <property type="match status" value="1"/>
</dbReference>
<dbReference type="Pfam" id="PF03120">
    <property type="entry name" value="OB_DNA_ligase"/>
    <property type="match status" value="1"/>
</dbReference>
<dbReference type="Gene3D" id="1.10.287.610">
    <property type="entry name" value="Helix hairpin bin"/>
    <property type="match status" value="1"/>
</dbReference>
<dbReference type="Proteomes" id="UP000199052">
    <property type="component" value="Unassembled WGS sequence"/>
</dbReference>
<dbReference type="InterPro" id="IPR036420">
    <property type="entry name" value="BRCT_dom_sf"/>
</dbReference>
<feature type="binding site" evidence="14">
    <location>
        <position position="127"/>
    </location>
    <ligand>
        <name>NAD(+)</name>
        <dbReference type="ChEBI" id="CHEBI:57540"/>
    </ligand>
</feature>
<evidence type="ECO:0000256" key="1">
    <source>
        <dbReference type="ARBA" id="ARBA00004067"/>
    </source>
</evidence>
<dbReference type="InterPro" id="IPR004149">
    <property type="entry name" value="Znf_DNAligase_C4"/>
</dbReference>
<dbReference type="Gene3D" id="3.40.50.10190">
    <property type="entry name" value="BRCT domain"/>
    <property type="match status" value="1"/>
</dbReference>
<feature type="binding site" evidence="14">
    <location>
        <position position="150"/>
    </location>
    <ligand>
        <name>NAD(+)</name>
        <dbReference type="ChEBI" id="CHEBI:57540"/>
    </ligand>
</feature>
<dbReference type="SUPFAM" id="SSF52113">
    <property type="entry name" value="BRCT domain"/>
    <property type="match status" value="1"/>
</dbReference>
<dbReference type="GO" id="GO:0046872">
    <property type="term" value="F:metal ion binding"/>
    <property type="evidence" value="ECO:0007669"/>
    <property type="project" value="UniProtKB-KW"/>
</dbReference>
<dbReference type="GO" id="GO:0003911">
    <property type="term" value="F:DNA ligase (NAD+) activity"/>
    <property type="evidence" value="ECO:0007669"/>
    <property type="project" value="UniProtKB-UniRule"/>
</dbReference>
<dbReference type="FunFam" id="3.40.50.10190:FF:000054">
    <property type="entry name" value="DNA ligase"/>
    <property type="match status" value="1"/>
</dbReference>
<proteinExistence type="inferred from homology"/>
<dbReference type="SUPFAM" id="SSF56091">
    <property type="entry name" value="DNA ligase/mRNA capping enzyme, catalytic domain"/>
    <property type="match status" value="1"/>
</dbReference>
<gene>
    <name evidence="14" type="primary">ligA</name>
    <name evidence="16" type="ORF">FHR37_000997</name>
    <name evidence="17" type="ORF">SAMN05421678_11957</name>
</gene>
<dbReference type="EMBL" id="FOOI01000019">
    <property type="protein sequence ID" value="SFH49425.1"/>
    <property type="molecule type" value="Genomic_DNA"/>
</dbReference>
<keyword evidence="5 14" id="KW-0235">DNA replication</keyword>
<dbReference type="SUPFAM" id="SSF50249">
    <property type="entry name" value="Nucleic acid-binding proteins"/>
    <property type="match status" value="1"/>
</dbReference>
<keyword evidence="8 14" id="KW-0862">Zinc</keyword>
<dbReference type="InterPro" id="IPR013839">
    <property type="entry name" value="DNAligase_adenylation"/>
</dbReference>
<dbReference type="EMBL" id="JACBZA010000001">
    <property type="protein sequence ID" value="NYH82146.1"/>
    <property type="molecule type" value="Genomic_DNA"/>
</dbReference>
<evidence type="ECO:0000256" key="8">
    <source>
        <dbReference type="ARBA" id="ARBA00022833"/>
    </source>
</evidence>
<evidence type="ECO:0000256" key="9">
    <source>
        <dbReference type="ARBA" id="ARBA00022842"/>
    </source>
</evidence>
<dbReference type="EC" id="6.5.1.2" evidence="2 14"/>
<dbReference type="GO" id="GO:0006260">
    <property type="term" value="P:DNA replication"/>
    <property type="evidence" value="ECO:0007669"/>
    <property type="project" value="UniProtKB-KW"/>
</dbReference>
<sequence>MAKSASKSAKTKVAGVPTEALERHSVLSQEIEEHNYRYYVLDRPTASDADYDALMRELKALEEAHPELRTPESPTQRVSGTWSTEFEPVEHLERLLSLDNAFALEELRAWAARVEREIGTEAEYLCELKIDGLAIDLVYERGRLVRAATRGDGRVGEDVTLNVRTIDGIPHQLAKADAPTPEVLEVRGEVYFRVRDFEELNAALVEAGKPPFANPRNSAAGSLRQKDPRVTARRRLHFTAHGIGRTQGWQPQRLSEAYATLAAWGIPVSDHVGVRRTLEEVDAYARDYGERRHSLDHEIDGVVVKVDQITLQRQLGSTSRAPRWAIAFKFPPEEVNAKLIDIRVNVGRTGRVTPYGVMEPTKVAGSTVEYATLHNGSEVRRKGVLIGDTVVLRKAGDVIPEIVGPVADLRDGSEREFEMPVRCPECGTELRPEKESDADLRCPNTRHCPAQLRERLFHLGGRGAFDIEVLGYQSGTALLDGGLIADEGDLFALTAEQLKGADFFTTKAGALSANAKRLLDNLEAARTRPLWRVLVALSIRHVGPTAAQALARTFGDLDRIAEAGEEELAAVEGVGPTIAASVVEWFSVDWHREIVEKWRAAGVRLREEIVDQGPRPLDGVTVVVTGSLDGFSRDEASEAIQAQGGKASGSVSKKTGFVVAGDNPGSKFDKARDLGVPILDEEGFRVLLADGPDAARERAQPAQTEE</sequence>
<dbReference type="GO" id="GO:0005829">
    <property type="term" value="C:cytosol"/>
    <property type="evidence" value="ECO:0007669"/>
    <property type="project" value="TreeGrafter"/>
</dbReference>
<accession>A0A1I3AHA8</accession>
<dbReference type="SMART" id="SM00278">
    <property type="entry name" value="HhH1"/>
    <property type="match status" value="2"/>
</dbReference>
<protein>
    <recommendedName>
        <fullName evidence="3 14">DNA ligase</fullName>
        <ecNumber evidence="2 14">6.5.1.2</ecNumber>
    </recommendedName>
    <alternativeName>
        <fullName evidence="14">Polydeoxyribonucleotide synthase [NAD(+)]</fullName>
    </alternativeName>
</protein>
<dbReference type="InterPro" id="IPR012340">
    <property type="entry name" value="NA-bd_OB-fold"/>
</dbReference>
<feature type="binding site" evidence="14">
    <location>
        <position position="448"/>
    </location>
    <ligand>
        <name>Zn(2+)</name>
        <dbReference type="ChEBI" id="CHEBI:29105"/>
    </ligand>
</feature>
<dbReference type="OrthoDB" id="9759736at2"/>
<comment type="function">
    <text evidence="1 14">DNA ligase that catalyzes the formation of phosphodiester linkages between 5'-phosphoryl and 3'-hydroxyl groups in double-stranded DNA using NAD as a coenzyme and as the energy source for the reaction. It is essential for DNA replication and repair of damaged DNA.</text>
</comment>
<evidence type="ECO:0000256" key="4">
    <source>
        <dbReference type="ARBA" id="ARBA00022598"/>
    </source>
</evidence>
<dbReference type="RefSeq" id="WP_092888862.1">
    <property type="nucleotide sequence ID" value="NZ_FOOI01000019.1"/>
</dbReference>
<feature type="binding site" evidence="14">
    <location>
        <begin position="97"/>
        <end position="98"/>
    </location>
    <ligand>
        <name>NAD(+)</name>
        <dbReference type="ChEBI" id="CHEBI:57540"/>
    </ligand>
</feature>
<feature type="binding site" evidence="14">
    <location>
        <position position="329"/>
    </location>
    <ligand>
        <name>NAD(+)</name>
        <dbReference type="ChEBI" id="CHEBI:57540"/>
    </ligand>
</feature>
<dbReference type="Pfam" id="PF00533">
    <property type="entry name" value="BRCT"/>
    <property type="match status" value="1"/>
</dbReference>
<dbReference type="HAMAP" id="MF_01588">
    <property type="entry name" value="DNA_ligase_A"/>
    <property type="match status" value="1"/>
</dbReference>
<feature type="domain" description="BRCT" evidence="15">
    <location>
        <begin position="612"/>
        <end position="682"/>
    </location>
</feature>
<keyword evidence="6 14" id="KW-0479">Metal-binding</keyword>
<comment type="similarity">
    <text evidence="13 14">Belongs to the NAD-dependent DNA ligase family. LigA subfamily.</text>
</comment>
<evidence type="ECO:0000256" key="10">
    <source>
        <dbReference type="ARBA" id="ARBA00023027"/>
    </source>
</evidence>
<dbReference type="AlphaFoldDB" id="A0A1I3AHA8"/>
<feature type="binding site" evidence="14">
    <location>
        <begin position="48"/>
        <end position="52"/>
    </location>
    <ligand>
        <name>NAD(+)</name>
        <dbReference type="ChEBI" id="CHEBI:57540"/>
    </ligand>
</feature>
<keyword evidence="10 14" id="KW-0520">NAD</keyword>
<dbReference type="FunFam" id="1.10.150.20:FF:000006">
    <property type="entry name" value="DNA ligase"/>
    <property type="match status" value="1"/>
</dbReference>
<feature type="binding site" evidence="14">
    <location>
        <position position="426"/>
    </location>
    <ligand>
        <name>Zn(2+)</name>
        <dbReference type="ChEBI" id="CHEBI:29105"/>
    </ligand>
</feature>
<keyword evidence="14" id="KW-0464">Manganese</keyword>
<dbReference type="Pfam" id="PF01653">
    <property type="entry name" value="DNA_ligase_aden"/>
    <property type="match status" value="1"/>
</dbReference>
<dbReference type="CDD" id="cd17748">
    <property type="entry name" value="BRCT_DNA_ligase_like"/>
    <property type="match status" value="1"/>
</dbReference>
<dbReference type="Gene3D" id="2.40.50.140">
    <property type="entry name" value="Nucleic acid-binding proteins"/>
    <property type="match status" value="1"/>
</dbReference>
<dbReference type="PIRSF" id="PIRSF001604">
    <property type="entry name" value="LigA"/>
    <property type="match status" value="1"/>
</dbReference>